<proteinExistence type="predicted"/>
<comment type="caution">
    <text evidence="2">The sequence shown here is derived from an EMBL/GenBank/DDBJ whole genome shotgun (WGS) entry which is preliminary data.</text>
</comment>
<dbReference type="SUPFAM" id="SSF50405">
    <property type="entry name" value="Actin-crosslinking proteins"/>
    <property type="match status" value="1"/>
</dbReference>
<feature type="domain" description="DUF569" evidence="1">
    <location>
        <begin position="1"/>
        <end position="140"/>
    </location>
</feature>
<gene>
    <name evidence="2" type="ORF">HU200_062531</name>
</gene>
<dbReference type="PANTHER" id="PTHR31205:SF11">
    <property type="entry name" value="OS05G0115500 PROTEIN"/>
    <property type="match status" value="1"/>
</dbReference>
<dbReference type="PANTHER" id="PTHR31205">
    <property type="entry name" value="ACTIN CROSS-LINKING PROTEIN (DUF569)"/>
    <property type="match status" value="1"/>
</dbReference>
<dbReference type="Proteomes" id="UP000636709">
    <property type="component" value="Unassembled WGS sequence"/>
</dbReference>
<reference evidence="2" key="1">
    <citation type="submission" date="2020-07" db="EMBL/GenBank/DDBJ databases">
        <title>Genome sequence and genetic diversity analysis of an under-domesticated orphan crop, white fonio (Digitaria exilis).</title>
        <authorList>
            <person name="Bennetzen J.L."/>
            <person name="Chen S."/>
            <person name="Ma X."/>
            <person name="Wang X."/>
            <person name="Yssel A.E.J."/>
            <person name="Chaluvadi S.R."/>
            <person name="Johnson M."/>
            <person name="Gangashetty P."/>
            <person name="Hamidou F."/>
            <person name="Sanogo M.D."/>
            <person name="Zwaenepoel A."/>
            <person name="Wallace J."/>
            <person name="Van De Peer Y."/>
            <person name="Van Deynze A."/>
        </authorList>
    </citation>
    <scope>NUCLEOTIDE SEQUENCE</scope>
    <source>
        <tissue evidence="2">Leaves</tissue>
    </source>
</reference>
<sequence length="554" mass="62141">MEGFLGAHLVRLRCDVRGRGCNYLTADEDARGVRFTTNRQERASIWAVEFSEGWALFRSDYGGYLSAAKNIARTGGRSGVVLAVGQHPMPVRNQAPPEMLWRAARREGHVVLRNRAGGYLRANGRYLRWSTAVSVAEDDTTPMMMWTVEVVPLGLRALLIDPPALQGQVHRNEIKAILDMQSNRETNEQSQEKSLVGLHLDCLAEIAIRLSSRADVVRLAASSRRLWISMGTRGFKDRYYACSGTVLPELVGVLNSKEIRIMALSVGASVAISMNGLEHRSGTHIVDSRGGLLLVKDDISGDMIIYDPTQGTSISLSPPPVPQECELASAGIVPERSESEKYYVVIALYARGSSSLFGHDEAFITTCSFYPKVTKWKVFDNKIDFSLKEVEIKPPSIVAGGEWHLLNYNKFIISVLLDEPHRMRSQLLPLRQEMLTPSHILGQTKLYELALIARQAGNLIVWKYSQRHPITQNYEAEQYKCVRDFPRMPFIAVAQENSLLLSDHLICFSMVSEQFELPFVMPEEELHGIRHAIPYEMVWPPRPVLEARPSLAAE</sequence>
<accession>A0A835A357</accession>
<organism evidence="2 3">
    <name type="scientific">Digitaria exilis</name>
    <dbReference type="NCBI Taxonomy" id="1010633"/>
    <lineage>
        <taxon>Eukaryota</taxon>
        <taxon>Viridiplantae</taxon>
        <taxon>Streptophyta</taxon>
        <taxon>Embryophyta</taxon>
        <taxon>Tracheophyta</taxon>
        <taxon>Spermatophyta</taxon>
        <taxon>Magnoliopsida</taxon>
        <taxon>Liliopsida</taxon>
        <taxon>Poales</taxon>
        <taxon>Poaceae</taxon>
        <taxon>PACMAD clade</taxon>
        <taxon>Panicoideae</taxon>
        <taxon>Panicodae</taxon>
        <taxon>Paniceae</taxon>
        <taxon>Anthephorinae</taxon>
        <taxon>Digitaria</taxon>
    </lineage>
</organism>
<dbReference type="InterPro" id="IPR008999">
    <property type="entry name" value="Actin-crosslinking"/>
</dbReference>
<dbReference type="AlphaFoldDB" id="A0A835A357"/>
<dbReference type="Pfam" id="PF04601">
    <property type="entry name" value="DUF569"/>
    <property type="match status" value="1"/>
</dbReference>
<dbReference type="InterPro" id="IPR007679">
    <property type="entry name" value="DUF569"/>
</dbReference>
<evidence type="ECO:0000259" key="1">
    <source>
        <dbReference type="Pfam" id="PF04601"/>
    </source>
</evidence>
<evidence type="ECO:0000313" key="3">
    <source>
        <dbReference type="Proteomes" id="UP000636709"/>
    </source>
</evidence>
<protein>
    <recommendedName>
        <fullName evidence="1">DUF569 domain-containing protein</fullName>
    </recommendedName>
</protein>
<keyword evidence="3" id="KW-1185">Reference proteome</keyword>
<evidence type="ECO:0000313" key="2">
    <source>
        <dbReference type="EMBL" id="KAF8653090.1"/>
    </source>
</evidence>
<dbReference type="EMBL" id="JACEFO010002629">
    <property type="protein sequence ID" value="KAF8653090.1"/>
    <property type="molecule type" value="Genomic_DNA"/>
</dbReference>
<dbReference type="Gene3D" id="2.80.10.50">
    <property type="match status" value="1"/>
</dbReference>
<dbReference type="OrthoDB" id="10398455at2759"/>
<name>A0A835A357_9POAL</name>